<name>T1E302_9DIPT</name>
<protein>
    <submittedName>
        <fullName evidence="2">Putative secreted protein</fullName>
    </submittedName>
</protein>
<evidence type="ECO:0000313" key="2">
    <source>
        <dbReference type="EMBL" id="JAA94027.1"/>
    </source>
</evidence>
<dbReference type="AlphaFoldDB" id="T1E302"/>
<feature type="signal peptide" evidence="1">
    <location>
        <begin position="1"/>
        <end position="26"/>
    </location>
</feature>
<keyword evidence="1" id="KW-0732">Signal</keyword>
<organism evidence="2">
    <name type="scientific">Psorophora albipes</name>
    <dbReference type="NCBI Taxonomy" id="869069"/>
    <lineage>
        <taxon>Eukaryota</taxon>
        <taxon>Metazoa</taxon>
        <taxon>Ecdysozoa</taxon>
        <taxon>Arthropoda</taxon>
        <taxon>Hexapoda</taxon>
        <taxon>Insecta</taxon>
        <taxon>Pterygota</taxon>
        <taxon>Neoptera</taxon>
        <taxon>Endopterygota</taxon>
        <taxon>Diptera</taxon>
        <taxon>Nematocera</taxon>
        <taxon>Culicoidea</taxon>
        <taxon>Culicidae</taxon>
        <taxon>Culicinae</taxon>
        <taxon>Aedini</taxon>
        <taxon>Psorophora</taxon>
    </lineage>
</organism>
<sequence length="210" mass="22280">MFNGVHGNTTHLRPAVTLGLVLVVRTASLQDRLVDTTATSDDSNHSTVVRGQDLLGARRQLDTGTLGVRVVSDHGSVVTRGTGQLATVTGLLLQVAHDGTFGHQTDWQNVSDLQLGALSAVHELAGVHTFGGNEELLAQLELVAVTEVDDRQRGTTTWIMDDLLDDSLQVTVTFGIVEGAQFWLSLSLLGVGSEDGPGTFTLCTNDAPHC</sequence>
<feature type="chain" id="PRO_5004575202" evidence="1">
    <location>
        <begin position="27"/>
        <end position="210"/>
    </location>
</feature>
<reference evidence="2" key="1">
    <citation type="journal article" date="2013" name="BMC Genomics">
        <title>A deep insight into the sialotranscriptome of the mosquito, Psorophora albipes.</title>
        <authorList>
            <person name="Chagas A.C."/>
            <person name="Calvo E."/>
            <person name="Rios-Velasquez C.M."/>
            <person name="Pessoa F.A."/>
            <person name="Medeiros J.F."/>
            <person name="Ribeiro J.M."/>
        </authorList>
    </citation>
    <scope>NUCLEOTIDE SEQUENCE</scope>
</reference>
<dbReference type="EMBL" id="GALA01000825">
    <property type="protein sequence ID" value="JAA94027.1"/>
    <property type="molecule type" value="mRNA"/>
</dbReference>
<accession>T1E302</accession>
<evidence type="ECO:0000256" key="1">
    <source>
        <dbReference type="SAM" id="SignalP"/>
    </source>
</evidence>
<proteinExistence type="evidence at transcript level"/>